<dbReference type="CDD" id="cd06579">
    <property type="entry name" value="TM_PBP1_transp_AraH_like"/>
    <property type="match status" value="1"/>
</dbReference>
<gene>
    <name evidence="7" type="ORF">LOC71_15430</name>
</gene>
<keyword evidence="4 6" id="KW-1133">Transmembrane helix</keyword>
<feature type="transmembrane region" description="Helical" evidence="6">
    <location>
        <begin position="261"/>
        <end position="282"/>
    </location>
</feature>
<comment type="caution">
    <text evidence="7">The sequence shown here is derived from an EMBL/GenBank/DDBJ whole genome shotgun (WGS) entry which is preliminary data.</text>
</comment>
<keyword evidence="2" id="KW-1003">Cell membrane</keyword>
<dbReference type="PANTHER" id="PTHR32196:SF15">
    <property type="entry name" value="SUGAR ABC TRANSPORTER PERMEASE PROTEIN"/>
    <property type="match status" value="1"/>
</dbReference>
<dbReference type="EMBL" id="JAJKFW010000025">
    <property type="protein sequence ID" value="MCC9643676.1"/>
    <property type="molecule type" value="Genomic_DNA"/>
</dbReference>
<evidence type="ECO:0000256" key="2">
    <source>
        <dbReference type="ARBA" id="ARBA00022475"/>
    </source>
</evidence>
<dbReference type="RefSeq" id="WP_230274631.1">
    <property type="nucleotide sequence ID" value="NZ_JAJKFW010000025.1"/>
</dbReference>
<evidence type="ECO:0000313" key="8">
    <source>
        <dbReference type="Proteomes" id="UP001430306"/>
    </source>
</evidence>
<organism evidence="7 8">
    <name type="scientific">Rhodopirellula halodulae</name>
    <dbReference type="NCBI Taxonomy" id="2894198"/>
    <lineage>
        <taxon>Bacteria</taxon>
        <taxon>Pseudomonadati</taxon>
        <taxon>Planctomycetota</taxon>
        <taxon>Planctomycetia</taxon>
        <taxon>Pirellulales</taxon>
        <taxon>Pirellulaceae</taxon>
        <taxon>Rhodopirellula</taxon>
    </lineage>
</organism>
<dbReference type="PANTHER" id="PTHR32196">
    <property type="entry name" value="ABC TRANSPORTER PERMEASE PROTEIN YPHD-RELATED-RELATED"/>
    <property type="match status" value="1"/>
</dbReference>
<feature type="transmembrane region" description="Helical" evidence="6">
    <location>
        <begin position="396"/>
        <end position="413"/>
    </location>
</feature>
<evidence type="ECO:0000256" key="5">
    <source>
        <dbReference type="ARBA" id="ARBA00023136"/>
    </source>
</evidence>
<evidence type="ECO:0000256" key="3">
    <source>
        <dbReference type="ARBA" id="ARBA00022692"/>
    </source>
</evidence>
<feature type="transmembrane region" description="Helical" evidence="6">
    <location>
        <begin position="169"/>
        <end position="189"/>
    </location>
</feature>
<dbReference type="Proteomes" id="UP001430306">
    <property type="component" value="Unassembled WGS sequence"/>
</dbReference>
<evidence type="ECO:0000313" key="7">
    <source>
        <dbReference type="EMBL" id="MCC9643676.1"/>
    </source>
</evidence>
<dbReference type="InterPro" id="IPR001851">
    <property type="entry name" value="ABC_transp_permease"/>
</dbReference>
<keyword evidence="3 6" id="KW-0812">Transmembrane</keyword>
<dbReference type="Pfam" id="PF02653">
    <property type="entry name" value="BPD_transp_2"/>
    <property type="match status" value="1"/>
</dbReference>
<evidence type="ECO:0000256" key="6">
    <source>
        <dbReference type="SAM" id="Phobius"/>
    </source>
</evidence>
<sequence>MRGKNFGIFALLIAIVFIATWLEGNFVAAANLKTLIRDTSLYGLISIGVAMVIITGGIDLSIGSLIALCGVMMVQVIDVRYEREDAVAKVVEIERPDEGDTRVRLDSKLPPVRAGDRFAFAGAFSESKAYLSGEVTEGDLVWLTTGNPVRSLQVGAEISMERIQYLNPLLACALVLLAGGLIGALHGVLVTKAHLQPFVVTLCGLLVYRGLARVWTGDDQVGLGSALADFKSTVTGNVFEFPLPFVAKLSGASESWADWTWIPFPFTGVLLILVAFVAYVFLQHSVAGRHLLAVGENEEAARFSGIRTERLTVMAYVVSGLLAALGGILFLLEWNSVQPGSSGNFYELYAIAAAVLGGCSLRGGRGAVFGVIAGAAVMRCLYKAIVVLGIEQQWEMVIIGGALLASVLFDEVWRRYQLWKTARSASPA</sequence>
<keyword evidence="8" id="KW-1185">Reference proteome</keyword>
<proteinExistence type="predicted"/>
<protein>
    <submittedName>
        <fullName evidence="7">ABC transporter permease</fullName>
    </submittedName>
</protein>
<comment type="subcellular location">
    <subcellularLocation>
        <location evidence="1">Cell membrane</location>
        <topology evidence="1">Multi-pass membrane protein</topology>
    </subcellularLocation>
</comment>
<feature type="transmembrane region" description="Helical" evidence="6">
    <location>
        <begin position="45"/>
        <end position="74"/>
    </location>
</feature>
<keyword evidence="5 6" id="KW-0472">Membrane</keyword>
<reference evidence="7" key="1">
    <citation type="submission" date="2021-11" db="EMBL/GenBank/DDBJ databases">
        <title>Genome sequence.</title>
        <authorList>
            <person name="Sun Q."/>
        </authorList>
    </citation>
    <scope>NUCLEOTIDE SEQUENCE</scope>
    <source>
        <strain evidence="7">JC740</strain>
    </source>
</reference>
<evidence type="ECO:0000256" key="4">
    <source>
        <dbReference type="ARBA" id="ARBA00022989"/>
    </source>
</evidence>
<accession>A0ABS8NMH8</accession>
<evidence type="ECO:0000256" key="1">
    <source>
        <dbReference type="ARBA" id="ARBA00004651"/>
    </source>
</evidence>
<feature type="transmembrane region" description="Helical" evidence="6">
    <location>
        <begin position="368"/>
        <end position="390"/>
    </location>
</feature>
<name>A0ABS8NMH8_9BACT</name>
<feature type="transmembrane region" description="Helical" evidence="6">
    <location>
        <begin position="311"/>
        <end position="332"/>
    </location>
</feature>
<feature type="transmembrane region" description="Helical" evidence="6">
    <location>
        <begin position="344"/>
        <end position="361"/>
    </location>
</feature>